<proteinExistence type="predicted"/>
<keyword evidence="2" id="KW-1185">Reference proteome</keyword>
<dbReference type="Proteomes" id="UP000824469">
    <property type="component" value="Unassembled WGS sequence"/>
</dbReference>
<sequence>LLQSCSAFAFSGLVQSNQLLGFVIVLGDFEAVAEPKEERSVGKFLLSLWKEITR</sequence>
<dbReference type="EMBL" id="JAHRHJ020003813">
    <property type="protein sequence ID" value="KAH9288606.1"/>
    <property type="molecule type" value="Genomic_DNA"/>
</dbReference>
<name>A0AA38BQT9_TAXCH</name>
<protein>
    <submittedName>
        <fullName evidence="1">Uncharacterized protein</fullName>
    </submittedName>
</protein>
<gene>
    <name evidence="1" type="ORF">KI387_032723</name>
</gene>
<evidence type="ECO:0000313" key="1">
    <source>
        <dbReference type="EMBL" id="KAH9288606.1"/>
    </source>
</evidence>
<dbReference type="AlphaFoldDB" id="A0AA38BQT9"/>
<accession>A0AA38BQT9</accession>
<evidence type="ECO:0000313" key="2">
    <source>
        <dbReference type="Proteomes" id="UP000824469"/>
    </source>
</evidence>
<organism evidence="1 2">
    <name type="scientific">Taxus chinensis</name>
    <name type="common">Chinese yew</name>
    <name type="synonym">Taxus wallichiana var. chinensis</name>
    <dbReference type="NCBI Taxonomy" id="29808"/>
    <lineage>
        <taxon>Eukaryota</taxon>
        <taxon>Viridiplantae</taxon>
        <taxon>Streptophyta</taxon>
        <taxon>Embryophyta</taxon>
        <taxon>Tracheophyta</taxon>
        <taxon>Spermatophyta</taxon>
        <taxon>Pinopsida</taxon>
        <taxon>Pinidae</taxon>
        <taxon>Conifers II</taxon>
        <taxon>Cupressales</taxon>
        <taxon>Taxaceae</taxon>
        <taxon>Taxus</taxon>
    </lineage>
</organism>
<reference evidence="1 2" key="1">
    <citation type="journal article" date="2021" name="Nat. Plants">
        <title>The Taxus genome provides insights into paclitaxel biosynthesis.</title>
        <authorList>
            <person name="Xiong X."/>
            <person name="Gou J."/>
            <person name="Liao Q."/>
            <person name="Li Y."/>
            <person name="Zhou Q."/>
            <person name="Bi G."/>
            <person name="Li C."/>
            <person name="Du R."/>
            <person name="Wang X."/>
            <person name="Sun T."/>
            <person name="Guo L."/>
            <person name="Liang H."/>
            <person name="Lu P."/>
            <person name="Wu Y."/>
            <person name="Zhang Z."/>
            <person name="Ro D.K."/>
            <person name="Shang Y."/>
            <person name="Huang S."/>
            <person name="Yan J."/>
        </authorList>
    </citation>
    <scope>NUCLEOTIDE SEQUENCE [LARGE SCALE GENOMIC DNA]</scope>
    <source>
        <strain evidence="1">Ta-2019</strain>
    </source>
</reference>
<feature type="non-terminal residue" evidence="1">
    <location>
        <position position="1"/>
    </location>
</feature>
<comment type="caution">
    <text evidence="1">The sequence shown here is derived from an EMBL/GenBank/DDBJ whole genome shotgun (WGS) entry which is preliminary data.</text>
</comment>